<dbReference type="PANTHER" id="PTHR43134">
    <property type="entry name" value="SIGNAL RECOGNITION PARTICLE RECEPTOR SUBUNIT ALPHA"/>
    <property type="match status" value="1"/>
</dbReference>
<evidence type="ECO:0000256" key="9">
    <source>
        <dbReference type="ARBA" id="ARBA00023170"/>
    </source>
</evidence>
<evidence type="ECO:0000256" key="1">
    <source>
        <dbReference type="ARBA" id="ARBA00004413"/>
    </source>
</evidence>
<evidence type="ECO:0000256" key="4">
    <source>
        <dbReference type="ARBA" id="ARBA00022490"/>
    </source>
</evidence>
<dbReference type="GO" id="GO:0005525">
    <property type="term" value="F:GTP binding"/>
    <property type="evidence" value="ECO:0007669"/>
    <property type="project" value="UniProtKB-KW"/>
</dbReference>
<keyword evidence="12" id="KW-1185">Reference proteome</keyword>
<dbReference type="AlphaFoldDB" id="A0A830GZ01"/>
<evidence type="ECO:0000256" key="6">
    <source>
        <dbReference type="ARBA" id="ARBA00022801"/>
    </source>
</evidence>
<keyword evidence="5" id="KW-0547">Nucleotide-binding</keyword>
<keyword evidence="9" id="KW-0675">Receptor</keyword>
<evidence type="ECO:0000256" key="7">
    <source>
        <dbReference type="ARBA" id="ARBA00023134"/>
    </source>
</evidence>
<dbReference type="SUPFAM" id="SSF52540">
    <property type="entry name" value="P-loop containing nucleoside triphosphate hydrolases"/>
    <property type="match status" value="1"/>
</dbReference>
<dbReference type="PANTHER" id="PTHR43134:SF1">
    <property type="entry name" value="SIGNAL RECOGNITION PARTICLE RECEPTOR SUBUNIT ALPHA"/>
    <property type="match status" value="1"/>
</dbReference>
<dbReference type="InterPro" id="IPR004390">
    <property type="entry name" value="SR_rcpt_FtsY"/>
</dbReference>
<evidence type="ECO:0000256" key="2">
    <source>
        <dbReference type="ARBA" id="ARBA00008531"/>
    </source>
</evidence>
<dbReference type="GO" id="GO:0005737">
    <property type="term" value="C:cytoplasm"/>
    <property type="evidence" value="ECO:0007669"/>
    <property type="project" value="UniProtKB-ARBA"/>
</dbReference>
<dbReference type="Proteomes" id="UP000610960">
    <property type="component" value="Unassembled WGS sequence"/>
</dbReference>
<keyword evidence="3" id="KW-1003">Cell membrane</keyword>
<evidence type="ECO:0000313" key="11">
    <source>
        <dbReference type="EMBL" id="GGP21256.1"/>
    </source>
</evidence>
<organism evidence="11 12">
    <name type="scientific">Thermocladium modestius</name>
    <dbReference type="NCBI Taxonomy" id="62609"/>
    <lineage>
        <taxon>Archaea</taxon>
        <taxon>Thermoproteota</taxon>
        <taxon>Thermoprotei</taxon>
        <taxon>Thermoproteales</taxon>
        <taxon>Thermoproteaceae</taxon>
        <taxon>Thermocladium</taxon>
    </lineage>
</organism>
<dbReference type="InterPro" id="IPR027417">
    <property type="entry name" value="P-loop_NTPase"/>
</dbReference>
<dbReference type="EMBL" id="BMNL01000003">
    <property type="protein sequence ID" value="GGP21256.1"/>
    <property type="molecule type" value="Genomic_DNA"/>
</dbReference>
<comment type="caution">
    <text evidence="11">The sequence shown here is derived from an EMBL/GenBank/DDBJ whole genome shotgun (WGS) entry which is preliminary data.</text>
</comment>
<dbReference type="Pfam" id="PF00448">
    <property type="entry name" value="SRP54"/>
    <property type="match status" value="1"/>
</dbReference>
<keyword evidence="8" id="KW-0472">Membrane</keyword>
<proteinExistence type="inferred from homology"/>
<sequence>MTMFDKIRSAFKKTADAIVSSISEKELGEKEIEEVLNDLMNELLEYDVAFESAEQVINAIRSGLIKVRAPRFGDKTAVVNSAIYEAMLDLLRDIPDMDLIQDMQTKGKRPYIMMYLGPNGYGKTTTIAKVTKYLMDRRFSVVWAAADTFRAGAIEQLEGHSEKLGVKVIKHQYGADPAAVVYDAVQHAQSKRIDVVMIDTAGRMHTDKNLMEEIRKIHKVATPDLSVFVADAMMGNEALEIARTYVKYVPINALIMTKVDAYPKGGSVLTLLMELKRPILFMGTGQGYDDLQKFDKSSFIKQLLGMEGMQ</sequence>
<evidence type="ECO:0000256" key="3">
    <source>
        <dbReference type="ARBA" id="ARBA00022475"/>
    </source>
</evidence>
<dbReference type="InterPro" id="IPR042101">
    <property type="entry name" value="SRP54_N_sf"/>
</dbReference>
<accession>A0A830GZ01</accession>
<dbReference type="GO" id="GO:0005047">
    <property type="term" value="F:signal recognition particle binding"/>
    <property type="evidence" value="ECO:0007669"/>
    <property type="project" value="TreeGrafter"/>
</dbReference>
<keyword evidence="7" id="KW-0342">GTP-binding</keyword>
<dbReference type="InterPro" id="IPR036225">
    <property type="entry name" value="SRP/SRP_N"/>
</dbReference>
<evidence type="ECO:0000256" key="8">
    <source>
        <dbReference type="ARBA" id="ARBA00023136"/>
    </source>
</evidence>
<evidence type="ECO:0000313" key="12">
    <source>
        <dbReference type="Proteomes" id="UP000610960"/>
    </source>
</evidence>
<dbReference type="GO" id="GO:0003924">
    <property type="term" value="F:GTPase activity"/>
    <property type="evidence" value="ECO:0007669"/>
    <property type="project" value="TreeGrafter"/>
</dbReference>
<dbReference type="InterPro" id="IPR003593">
    <property type="entry name" value="AAA+_ATPase"/>
</dbReference>
<gene>
    <name evidence="11" type="ORF">GCM10007981_12330</name>
</gene>
<comment type="subcellular location">
    <subcellularLocation>
        <location evidence="1">Cell membrane</location>
        <topology evidence="1">Peripheral membrane protein</topology>
        <orientation evidence="1">Cytoplasmic side</orientation>
    </subcellularLocation>
</comment>
<name>A0A830GZ01_9CREN</name>
<evidence type="ECO:0000259" key="10">
    <source>
        <dbReference type="PROSITE" id="PS00300"/>
    </source>
</evidence>
<dbReference type="GO" id="GO:0006614">
    <property type="term" value="P:SRP-dependent cotranslational protein targeting to membrane"/>
    <property type="evidence" value="ECO:0007669"/>
    <property type="project" value="InterPro"/>
</dbReference>
<keyword evidence="4" id="KW-0963">Cytoplasm</keyword>
<reference evidence="11" key="2">
    <citation type="submission" date="2020-09" db="EMBL/GenBank/DDBJ databases">
        <authorList>
            <person name="Sun Q."/>
            <person name="Ohkuma M."/>
        </authorList>
    </citation>
    <scope>NUCLEOTIDE SEQUENCE</scope>
    <source>
        <strain evidence="11">JCM 10088</strain>
    </source>
</reference>
<feature type="domain" description="SRP54-type proteins GTP-binding" evidence="10">
    <location>
        <begin position="278"/>
        <end position="291"/>
    </location>
</feature>
<protein>
    <submittedName>
        <fullName evidence="11">Signal recognition particle-docking protein FtsY</fullName>
    </submittedName>
</protein>
<dbReference type="InterPro" id="IPR013822">
    <property type="entry name" value="Signal_recog_particl_SRP54_hlx"/>
</dbReference>
<dbReference type="SUPFAM" id="SSF47364">
    <property type="entry name" value="Domain of the SRP/SRP receptor G-proteins"/>
    <property type="match status" value="1"/>
</dbReference>
<keyword evidence="6" id="KW-0378">Hydrolase</keyword>
<dbReference type="InterPro" id="IPR000897">
    <property type="entry name" value="SRP54_GTPase_dom"/>
</dbReference>
<reference evidence="11" key="1">
    <citation type="journal article" date="2014" name="Int. J. Syst. Evol. Microbiol.">
        <title>Complete genome sequence of Corynebacterium casei LMG S-19264T (=DSM 44701T), isolated from a smear-ripened cheese.</title>
        <authorList>
            <consortium name="US DOE Joint Genome Institute (JGI-PGF)"/>
            <person name="Walter F."/>
            <person name="Albersmeier A."/>
            <person name="Kalinowski J."/>
            <person name="Ruckert C."/>
        </authorList>
    </citation>
    <scope>NUCLEOTIDE SEQUENCE</scope>
    <source>
        <strain evidence="11">JCM 10088</strain>
    </source>
</reference>
<dbReference type="SMART" id="SM00962">
    <property type="entry name" value="SRP54"/>
    <property type="match status" value="1"/>
</dbReference>
<dbReference type="PROSITE" id="PS00300">
    <property type="entry name" value="SRP54"/>
    <property type="match status" value="1"/>
</dbReference>
<comment type="similarity">
    <text evidence="2">Belongs to the GTP-binding SRP family.</text>
</comment>
<dbReference type="Pfam" id="PF02881">
    <property type="entry name" value="SRP54_N"/>
    <property type="match status" value="1"/>
</dbReference>
<dbReference type="SMART" id="SM00382">
    <property type="entry name" value="AAA"/>
    <property type="match status" value="1"/>
</dbReference>
<dbReference type="Gene3D" id="3.40.50.300">
    <property type="entry name" value="P-loop containing nucleotide triphosphate hydrolases"/>
    <property type="match status" value="1"/>
</dbReference>
<dbReference type="GO" id="GO:0005886">
    <property type="term" value="C:plasma membrane"/>
    <property type="evidence" value="ECO:0007669"/>
    <property type="project" value="UniProtKB-SubCell"/>
</dbReference>
<dbReference type="NCBIfam" id="TIGR00064">
    <property type="entry name" value="ftsY"/>
    <property type="match status" value="1"/>
</dbReference>
<dbReference type="SMART" id="SM00963">
    <property type="entry name" value="SRP54_N"/>
    <property type="match status" value="1"/>
</dbReference>
<dbReference type="Gene3D" id="1.20.120.140">
    <property type="entry name" value="Signal recognition particle SRP54, nucleotide-binding domain"/>
    <property type="match status" value="1"/>
</dbReference>
<evidence type="ECO:0000256" key="5">
    <source>
        <dbReference type="ARBA" id="ARBA00022741"/>
    </source>
</evidence>